<accession>A6TX18</accession>
<dbReference type="AlphaFoldDB" id="A6TX18"/>
<dbReference type="GO" id="GO:0043565">
    <property type="term" value="F:sequence-specific DNA binding"/>
    <property type="evidence" value="ECO:0007669"/>
    <property type="project" value="InterPro"/>
</dbReference>
<evidence type="ECO:0000256" key="5">
    <source>
        <dbReference type="ARBA" id="ARBA00023163"/>
    </source>
</evidence>
<dbReference type="InterPro" id="IPR002197">
    <property type="entry name" value="HTH_Fis"/>
</dbReference>
<dbReference type="PROSITE" id="PS00688">
    <property type="entry name" value="SIGMA54_INTERACT_3"/>
    <property type="match status" value="1"/>
</dbReference>
<dbReference type="PROSITE" id="PS50045">
    <property type="entry name" value="SIGMA54_INTERACT_4"/>
    <property type="match status" value="1"/>
</dbReference>
<dbReference type="Pfam" id="PF00989">
    <property type="entry name" value="PAS"/>
    <property type="match status" value="1"/>
</dbReference>
<dbReference type="RefSeq" id="WP_012065624.1">
    <property type="nucleotide sequence ID" value="NC_009633.1"/>
</dbReference>
<dbReference type="Gene3D" id="1.10.8.60">
    <property type="match status" value="1"/>
</dbReference>
<dbReference type="InterPro" id="IPR003593">
    <property type="entry name" value="AAA+_ATPase"/>
</dbReference>
<dbReference type="SUPFAM" id="SSF52540">
    <property type="entry name" value="P-loop containing nucleoside triphosphate hydrolases"/>
    <property type="match status" value="1"/>
</dbReference>
<dbReference type="eggNOG" id="COG3829">
    <property type="taxonomic scope" value="Bacteria"/>
</dbReference>
<name>A6TX18_ALKMQ</name>
<protein>
    <submittedName>
        <fullName evidence="8">Sigma54 specific transcriptional regulator, Fis family</fullName>
    </submittedName>
</protein>
<dbReference type="Proteomes" id="UP000001572">
    <property type="component" value="Chromosome"/>
</dbReference>
<dbReference type="InterPro" id="IPR035965">
    <property type="entry name" value="PAS-like_dom_sf"/>
</dbReference>
<dbReference type="CDD" id="cd00009">
    <property type="entry name" value="AAA"/>
    <property type="match status" value="1"/>
</dbReference>
<dbReference type="GO" id="GO:0006355">
    <property type="term" value="P:regulation of DNA-templated transcription"/>
    <property type="evidence" value="ECO:0007669"/>
    <property type="project" value="InterPro"/>
</dbReference>
<dbReference type="GO" id="GO:0005524">
    <property type="term" value="F:ATP binding"/>
    <property type="evidence" value="ECO:0007669"/>
    <property type="project" value="UniProtKB-KW"/>
</dbReference>
<dbReference type="PROSITE" id="PS50112">
    <property type="entry name" value="PAS"/>
    <property type="match status" value="1"/>
</dbReference>
<dbReference type="Gene3D" id="3.30.450.40">
    <property type="match status" value="1"/>
</dbReference>
<dbReference type="STRING" id="293826.Amet_4666"/>
<dbReference type="CDD" id="cd00130">
    <property type="entry name" value="PAS"/>
    <property type="match status" value="1"/>
</dbReference>
<dbReference type="SUPFAM" id="SSF55781">
    <property type="entry name" value="GAF domain-like"/>
    <property type="match status" value="1"/>
</dbReference>
<dbReference type="SMART" id="SM00382">
    <property type="entry name" value="AAA"/>
    <property type="match status" value="1"/>
</dbReference>
<reference evidence="9" key="1">
    <citation type="journal article" date="2016" name="Genome Announc.">
        <title>Complete genome sequence of Alkaliphilus metalliredigens strain QYMF, an alkaliphilic and metal-reducing bacterium isolated from borax-contaminated leachate ponds.</title>
        <authorList>
            <person name="Hwang C."/>
            <person name="Copeland A."/>
            <person name="Lucas S."/>
            <person name="Lapidus A."/>
            <person name="Barry K."/>
            <person name="Detter J.C."/>
            <person name="Glavina Del Rio T."/>
            <person name="Hammon N."/>
            <person name="Israni S."/>
            <person name="Dalin E."/>
            <person name="Tice H."/>
            <person name="Pitluck S."/>
            <person name="Chertkov O."/>
            <person name="Brettin T."/>
            <person name="Bruce D."/>
            <person name="Han C."/>
            <person name="Schmutz J."/>
            <person name="Larimer F."/>
            <person name="Land M.L."/>
            <person name="Hauser L."/>
            <person name="Kyrpides N."/>
            <person name="Mikhailova N."/>
            <person name="Ye Q."/>
            <person name="Zhou J."/>
            <person name="Richardson P."/>
            <person name="Fields M.W."/>
        </authorList>
    </citation>
    <scope>NUCLEOTIDE SEQUENCE [LARGE SCALE GENOMIC DNA]</scope>
    <source>
        <strain evidence="9">QYMF</strain>
    </source>
</reference>
<dbReference type="InterPro" id="IPR025944">
    <property type="entry name" value="Sigma_54_int_dom_CS"/>
</dbReference>
<dbReference type="Gene3D" id="3.40.50.300">
    <property type="entry name" value="P-loop containing nucleotide triphosphate hydrolases"/>
    <property type="match status" value="1"/>
</dbReference>
<dbReference type="EMBL" id="CP000724">
    <property type="protein sequence ID" value="ABR50736.1"/>
    <property type="molecule type" value="Genomic_DNA"/>
</dbReference>
<feature type="domain" description="PAS" evidence="7">
    <location>
        <begin position="152"/>
        <end position="222"/>
    </location>
</feature>
<dbReference type="Gene3D" id="1.10.10.60">
    <property type="entry name" value="Homeodomain-like"/>
    <property type="match status" value="1"/>
</dbReference>
<dbReference type="InterPro" id="IPR025662">
    <property type="entry name" value="Sigma_54_int_dom_ATP-bd_1"/>
</dbReference>
<dbReference type="InterPro" id="IPR058031">
    <property type="entry name" value="AAA_lid_NorR"/>
</dbReference>
<dbReference type="InterPro" id="IPR013767">
    <property type="entry name" value="PAS_fold"/>
</dbReference>
<keyword evidence="3" id="KW-0805">Transcription regulation</keyword>
<dbReference type="PANTHER" id="PTHR32071:SF57">
    <property type="entry name" value="C4-DICARBOXYLATE TRANSPORT TRANSCRIPTIONAL REGULATORY PROTEIN DCTD"/>
    <property type="match status" value="1"/>
</dbReference>
<proteinExistence type="predicted"/>
<evidence type="ECO:0000313" key="9">
    <source>
        <dbReference type="Proteomes" id="UP000001572"/>
    </source>
</evidence>
<evidence type="ECO:0000259" key="7">
    <source>
        <dbReference type="PROSITE" id="PS50112"/>
    </source>
</evidence>
<dbReference type="eggNOG" id="COG2203">
    <property type="taxonomic scope" value="Bacteria"/>
</dbReference>
<evidence type="ECO:0000256" key="1">
    <source>
        <dbReference type="ARBA" id="ARBA00022741"/>
    </source>
</evidence>
<dbReference type="InterPro" id="IPR029016">
    <property type="entry name" value="GAF-like_dom_sf"/>
</dbReference>
<evidence type="ECO:0000256" key="3">
    <source>
        <dbReference type="ARBA" id="ARBA00023015"/>
    </source>
</evidence>
<dbReference type="Pfam" id="PF02954">
    <property type="entry name" value="HTH_8"/>
    <property type="match status" value="1"/>
</dbReference>
<dbReference type="PROSITE" id="PS00675">
    <property type="entry name" value="SIGMA54_INTERACT_1"/>
    <property type="match status" value="1"/>
</dbReference>
<gene>
    <name evidence="8" type="ordered locus">Amet_4666</name>
</gene>
<dbReference type="InterPro" id="IPR002078">
    <property type="entry name" value="Sigma_54_int"/>
</dbReference>
<organism evidence="8 9">
    <name type="scientific">Alkaliphilus metalliredigens (strain QYMF)</name>
    <dbReference type="NCBI Taxonomy" id="293826"/>
    <lineage>
        <taxon>Bacteria</taxon>
        <taxon>Bacillati</taxon>
        <taxon>Bacillota</taxon>
        <taxon>Clostridia</taxon>
        <taxon>Peptostreptococcales</taxon>
        <taxon>Natronincolaceae</taxon>
        <taxon>Alkaliphilus</taxon>
    </lineage>
</organism>
<evidence type="ECO:0000256" key="4">
    <source>
        <dbReference type="ARBA" id="ARBA00023125"/>
    </source>
</evidence>
<keyword evidence="1" id="KW-0547">Nucleotide-binding</keyword>
<dbReference type="InterPro" id="IPR025943">
    <property type="entry name" value="Sigma_54_int_dom_ATP-bd_2"/>
</dbReference>
<feature type="domain" description="Sigma-54 factor interaction" evidence="6">
    <location>
        <begin position="279"/>
        <end position="509"/>
    </location>
</feature>
<dbReference type="InterPro" id="IPR000014">
    <property type="entry name" value="PAS"/>
</dbReference>
<keyword evidence="4" id="KW-0238">DNA-binding</keyword>
<dbReference type="OrthoDB" id="9803970at2"/>
<dbReference type="Pfam" id="PF00158">
    <property type="entry name" value="Sigma54_activat"/>
    <property type="match status" value="1"/>
</dbReference>
<dbReference type="SMART" id="SM00091">
    <property type="entry name" value="PAS"/>
    <property type="match status" value="1"/>
</dbReference>
<keyword evidence="5" id="KW-0804">Transcription</keyword>
<dbReference type="Gene3D" id="3.30.450.20">
    <property type="entry name" value="PAS domain"/>
    <property type="match status" value="1"/>
</dbReference>
<keyword evidence="9" id="KW-1185">Reference proteome</keyword>
<keyword evidence="2" id="KW-0067">ATP-binding</keyword>
<dbReference type="Pfam" id="PF25601">
    <property type="entry name" value="AAA_lid_14"/>
    <property type="match status" value="1"/>
</dbReference>
<dbReference type="InterPro" id="IPR009057">
    <property type="entry name" value="Homeodomain-like_sf"/>
</dbReference>
<evidence type="ECO:0000313" key="8">
    <source>
        <dbReference type="EMBL" id="ABR50736.1"/>
    </source>
</evidence>
<dbReference type="InterPro" id="IPR027417">
    <property type="entry name" value="P-loop_NTPase"/>
</dbReference>
<dbReference type="SUPFAM" id="SSF46689">
    <property type="entry name" value="Homeodomain-like"/>
    <property type="match status" value="1"/>
</dbReference>
<dbReference type="PANTHER" id="PTHR32071">
    <property type="entry name" value="TRANSCRIPTIONAL REGULATORY PROTEIN"/>
    <property type="match status" value="1"/>
</dbReference>
<dbReference type="PROSITE" id="PS00676">
    <property type="entry name" value="SIGMA54_INTERACT_2"/>
    <property type="match status" value="1"/>
</dbReference>
<dbReference type="KEGG" id="amt:Amet_4666"/>
<evidence type="ECO:0000259" key="6">
    <source>
        <dbReference type="PROSITE" id="PS50045"/>
    </source>
</evidence>
<dbReference type="Pfam" id="PF01590">
    <property type="entry name" value="GAF"/>
    <property type="match status" value="1"/>
</dbReference>
<dbReference type="HOGENOM" id="CLU_000445_8_1_9"/>
<dbReference type="InterPro" id="IPR003018">
    <property type="entry name" value="GAF"/>
</dbReference>
<dbReference type="FunFam" id="3.40.50.300:FF:000006">
    <property type="entry name" value="DNA-binding transcriptional regulator NtrC"/>
    <property type="match status" value="1"/>
</dbReference>
<dbReference type="SUPFAM" id="SSF55785">
    <property type="entry name" value="PYP-like sensor domain (PAS domain)"/>
    <property type="match status" value="1"/>
</dbReference>
<sequence>MDLRKIVSSVQNVSEAIASVINVDVTIVDHHLNRIAGTGCYKEQVGEKVDENSAFGFVLRQGESLIIENPRQHDICLQCENVGNCMEYAEVCCPIKVKDQIVGVIGLIAFEEEQKTAMIGNQKNLMEFLNKMADLISSKVIEQESTDQIKFLVKELETVLDSVDRGIIAVDGTGKIIHYNKRAIGLFKLSENEVCDRNIKDLLEEFDVNLLFKKSRQVKNRAFVYRGKGDGFRGVFDANPIRIGSENFGIVFTFSNISDVLGIINDMTTGTMIMKFDDIIGESQLFNEVKIQGEKAAQSSSTVLIQGESGTGKELFARAIHFHSQRCKKPFIPINCAAIPEQLLESELFGYEEGAFTGAKRGGKSGKFELANGGTIFLDEIGDMPLHLQTKLLRVLQEQVIEKVGGKDFIPIDARIIAATNKDLENRVLEGEFRQDLFYRINVIPLHIPPLRQRGEDLMILVSYLLNKCNEKLGKYIQEVHPGVFDVFMSYQWPGNVRELENTIEYAVNMCSGSIIMERDLPKRLSRRQTESKDESFRGITSIQELERKEMIKAIAYFGNTKQAITMAATALGIGRATLYRKLKIYGIKTVSK</sequence>
<evidence type="ECO:0000256" key="2">
    <source>
        <dbReference type="ARBA" id="ARBA00022840"/>
    </source>
</evidence>